<organism evidence="6 7">
    <name type="scientific">Biformimicrobium ophioploci</name>
    <dbReference type="NCBI Taxonomy" id="3036711"/>
    <lineage>
        <taxon>Bacteria</taxon>
        <taxon>Pseudomonadati</taxon>
        <taxon>Pseudomonadota</taxon>
        <taxon>Gammaproteobacteria</taxon>
        <taxon>Cellvibrionales</taxon>
        <taxon>Microbulbiferaceae</taxon>
        <taxon>Biformimicrobium</taxon>
    </lineage>
</organism>
<accession>A0ABQ6LWI4</accession>
<keyword evidence="2" id="KW-0238">DNA-binding</keyword>
<evidence type="ECO:0000256" key="2">
    <source>
        <dbReference type="ARBA" id="ARBA00023125"/>
    </source>
</evidence>
<evidence type="ECO:0000256" key="4">
    <source>
        <dbReference type="SAM" id="Coils"/>
    </source>
</evidence>
<feature type="domain" description="HTH gntR-type" evidence="5">
    <location>
        <begin position="3"/>
        <end position="70"/>
    </location>
</feature>
<dbReference type="InterPro" id="IPR028978">
    <property type="entry name" value="Chorismate_lyase_/UTRA_dom_sf"/>
</dbReference>
<feature type="coiled-coil region" evidence="4">
    <location>
        <begin position="34"/>
        <end position="61"/>
    </location>
</feature>
<keyword evidence="7" id="KW-1185">Reference proteome</keyword>
<dbReference type="InterPro" id="IPR000524">
    <property type="entry name" value="Tscrpt_reg_HTH_GntR"/>
</dbReference>
<dbReference type="PANTHER" id="PTHR44846">
    <property type="entry name" value="MANNOSYL-D-GLYCERATE TRANSPORT/METABOLISM SYSTEM REPRESSOR MNGR-RELATED"/>
    <property type="match status" value="1"/>
</dbReference>
<proteinExistence type="predicted"/>
<dbReference type="CDD" id="cd07377">
    <property type="entry name" value="WHTH_GntR"/>
    <property type="match status" value="1"/>
</dbReference>
<keyword evidence="4" id="KW-0175">Coiled coil</keyword>
<sequence length="245" mass="27422">MSLTRKQQRLQQELDALIEHQPPGSRLPGERELSAKLAVSRDTLRRALKQLEERHRIEIRQGAGIFVRARPLASQLKLMSFSEEMQQQGLTPSSQLLAGEIVQADVKLAGKLQVAPGAELLRVRRLRLANDTPVAIEQVYLPRVHFPGLAPSELASGSLYELLYDQYEITAEQAAQQISATVVDDEEAALLDVAPFSPALLAERTVSDEQGRIIEFAKSLYRADKYRFNVLVQRQGTRLAPAYEQ</sequence>
<dbReference type="Proteomes" id="UP001224392">
    <property type="component" value="Unassembled WGS sequence"/>
</dbReference>
<evidence type="ECO:0000256" key="3">
    <source>
        <dbReference type="ARBA" id="ARBA00023163"/>
    </source>
</evidence>
<dbReference type="SMART" id="SM00866">
    <property type="entry name" value="UTRA"/>
    <property type="match status" value="1"/>
</dbReference>
<dbReference type="PANTHER" id="PTHR44846:SF1">
    <property type="entry name" value="MANNOSYL-D-GLYCERATE TRANSPORT_METABOLISM SYSTEM REPRESSOR MNGR-RELATED"/>
    <property type="match status" value="1"/>
</dbReference>
<dbReference type="SUPFAM" id="SSF46785">
    <property type="entry name" value="Winged helix' DNA-binding domain"/>
    <property type="match status" value="1"/>
</dbReference>
<evidence type="ECO:0000313" key="6">
    <source>
        <dbReference type="EMBL" id="GMG86462.1"/>
    </source>
</evidence>
<dbReference type="Gene3D" id="1.10.10.10">
    <property type="entry name" value="Winged helix-like DNA-binding domain superfamily/Winged helix DNA-binding domain"/>
    <property type="match status" value="1"/>
</dbReference>
<name>A0ABQ6LWI4_9GAMM</name>
<dbReference type="InterPro" id="IPR050679">
    <property type="entry name" value="Bact_HTH_transcr_reg"/>
</dbReference>
<gene>
    <name evidence="6" type="ORF">MNKW57_07830</name>
</gene>
<dbReference type="PROSITE" id="PS50949">
    <property type="entry name" value="HTH_GNTR"/>
    <property type="match status" value="1"/>
</dbReference>
<dbReference type="SMART" id="SM00345">
    <property type="entry name" value="HTH_GNTR"/>
    <property type="match status" value="1"/>
</dbReference>
<evidence type="ECO:0000259" key="5">
    <source>
        <dbReference type="PROSITE" id="PS50949"/>
    </source>
</evidence>
<dbReference type="Gene3D" id="3.40.1410.10">
    <property type="entry name" value="Chorismate lyase-like"/>
    <property type="match status" value="1"/>
</dbReference>
<dbReference type="RefSeq" id="WP_285762989.1">
    <property type="nucleotide sequence ID" value="NZ_BSYJ01000002.1"/>
</dbReference>
<protein>
    <submittedName>
        <fullName evidence="6">GntR family transcriptional regulator</fullName>
    </submittedName>
</protein>
<dbReference type="Pfam" id="PF00392">
    <property type="entry name" value="GntR"/>
    <property type="match status" value="1"/>
</dbReference>
<comment type="caution">
    <text evidence="6">The sequence shown here is derived from an EMBL/GenBank/DDBJ whole genome shotgun (WGS) entry which is preliminary data.</text>
</comment>
<dbReference type="InterPro" id="IPR011663">
    <property type="entry name" value="UTRA"/>
</dbReference>
<reference evidence="6 7" key="1">
    <citation type="submission" date="2023-04" db="EMBL/GenBank/DDBJ databases">
        <title>Marinobulbifer ophiurae gen. nov., sp. Nov., isolate from tissue of brittle star Ophioplocus japonicus.</title>
        <authorList>
            <person name="Kawano K."/>
            <person name="Sawayama S."/>
            <person name="Nakagawa S."/>
        </authorList>
    </citation>
    <scope>NUCLEOTIDE SEQUENCE [LARGE SCALE GENOMIC DNA]</scope>
    <source>
        <strain evidence="6 7">NKW57</strain>
    </source>
</reference>
<dbReference type="InterPro" id="IPR036390">
    <property type="entry name" value="WH_DNA-bd_sf"/>
</dbReference>
<dbReference type="Pfam" id="PF07702">
    <property type="entry name" value="UTRA"/>
    <property type="match status" value="1"/>
</dbReference>
<dbReference type="InterPro" id="IPR036388">
    <property type="entry name" value="WH-like_DNA-bd_sf"/>
</dbReference>
<keyword evidence="1" id="KW-0805">Transcription regulation</keyword>
<keyword evidence="3" id="KW-0804">Transcription</keyword>
<evidence type="ECO:0000313" key="7">
    <source>
        <dbReference type="Proteomes" id="UP001224392"/>
    </source>
</evidence>
<dbReference type="EMBL" id="BSYJ01000002">
    <property type="protein sequence ID" value="GMG86462.1"/>
    <property type="molecule type" value="Genomic_DNA"/>
</dbReference>
<evidence type="ECO:0000256" key="1">
    <source>
        <dbReference type="ARBA" id="ARBA00023015"/>
    </source>
</evidence>
<dbReference type="PRINTS" id="PR00035">
    <property type="entry name" value="HTHGNTR"/>
</dbReference>
<dbReference type="SUPFAM" id="SSF64288">
    <property type="entry name" value="Chorismate lyase-like"/>
    <property type="match status" value="1"/>
</dbReference>